<dbReference type="SUPFAM" id="SSF56672">
    <property type="entry name" value="DNA/RNA polymerases"/>
    <property type="match status" value="1"/>
</dbReference>
<feature type="compositionally biased region" description="Basic and acidic residues" evidence="1">
    <location>
        <begin position="265"/>
        <end position="276"/>
    </location>
</feature>
<dbReference type="Pfam" id="PF17919">
    <property type="entry name" value="RT_RNaseH_2"/>
    <property type="match status" value="1"/>
</dbReference>
<keyword evidence="4" id="KW-0808">Transferase</keyword>
<dbReference type="Pfam" id="PF03732">
    <property type="entry name" value="Retrotrans_gag"/>
    <property type="match status" value="1"/>
</dbReference>
<dbReference type="PANTHER" id="PTHR24559">
    <property type="entry name" value="TRANSPOSON TY3-I GAG-POL POLYPROTEIN"/>
    <property type="match status" value="1"/>
</dbReference>
<organism evidence="4">
    <name type="scientific">Tanacetum cinerariifolium</name>
    <name type="common">Dalmatian daisy</name>
    <name type="synonym">Chrysanthemum cinerariifolium</name>
    <dbReference type="NCBI Taxonomy" id="118510"/>
    <lineage>
        <taxon>Eukaryota</taxon>
        <taxon>Viridiplantae</taxon>
        <taxon>Streptophyta</taxon>
        <taxon>Embryophyta</taxon>
        <taxon>Tracheophyta</taxon>
        <taxon>Spermatophyta</taxon>
        <taxon>Magnoliopsida</taxon>
        <taxon>eudicotyledons</taxon>
        <taxon>Gunneridae</taxon>
        <taxon>Pentapetalae</taxon>
        <taxon>asterids</taxon>
        <taxon>campanulids</taxon>
        <taxon>Asterales</taxon>
        <taxon>Asteraceae</taxon>
        <taxon>Asteroideae</taxon>
        <taxon>Anthemideae</taxon>
        <taxon>Anthemidinae</taxon>
        <taxon>Tanacetum</taxon>
    </lineage>
</organism>
<dbReference type="CDD" id="cd01647">
    <property type="entry name" value="RT_LTR"/>
    <property type="match status" value="1"/>
</dbReference>
<accession>A0A6L2NGJ6</accession>
<name>A0A6L2NGJ6_TANCI</name>
<dbReference type="AlphaFoldDB" id="A0A6L2NGJ6"/>
<evidence type="ECO:0000259" key="2">
    <source>
        <dbReference type="Pfam" id="PF03732"/>
    </source>
</evidence>
<dbReference type="InterPro" id="IPR041577">
    <property type="entry name" value="RT_RNaseH_2"/>
</dbReference>
<dbReference type="Gene3D" id="3.30.70.270">
    <property type="match status" value="2"/>
</dbReference>
<keyword evidence="4" id="KW-0695">RNA-directed DNA polymerase</keyword>
<feature type="compositionally biased region" description="Low complexity" evidence="1">
    <location>
        <begin position="1"/>
        <end position="21"/>
    </location>
</feature>
<evidence type="ECO:0000256" key="1">
    <source>
        <dbReference type="SAM" id="MobiDB-lite"/>
    </source>
</evidence>
<proteinExistence type="predicted"/>
<gene>
    <name evidence="4" type="ORF">Tci_056607</name>
</gene>
<dbReference type="GO" id="GO:0003964">
    <property type="term" value="F:RNA-directed DNA polymerase activity"/>
    <property type="evidence" value="ECO:0007669"/>
    <property type="project" value="UniProtKB-KW"/>
</dbReference>
<keyword evidence="4" id="KW-0548">Nucleotidyltransferase</keyword>
<dbReference type="InterPro" id="IPR005162">
    <property type="entry name" value="Retrotrans_gag_dom"/>
</dbReference>
<dbReference type="PANTHER" id="PTHR24559:SF444">
    <property type="entry name" value="REVERSE TRANSCRIPTASE DOMAIN-CONTAINING PROTEIN"/>
    <property type="match status" value="1"/>
</dbReference>
<comment type="caution">
    <text evidence="4">The sequence shown here is derived from an EMBL/GenBank/DDBJ whole genome shotgun (WGS) entry which is preliminary data.</text>
</comment>
<dbReference type="EMBL" id="BKCJ010008937">
    <property type="protein sequence ID" value="GEU84629.1"/>
    <property type="molecule type" value="Genomic_DNA"/>
</dbReference>
<feature type="domain" description="Retrotransposon gag" evidence="2">
    <location>
        <begin position="160"/>
        <end position="247"/>
    </location>
</feature>
<sequence length="686" mass="77316">MTTRNAGRRTAAPRGGRTTGETGRGCRRTGDQDGRRGGRGNRSNGGINEVPDVSTVIAQQLQDLLPTIVAQVGDHIGNQGINGSRNENAADDSIHEDVRNVNVSNGQSGCSYKEFVACKMKEFDGKGGAVSYTRWVEKMEATQDISGCGDNQKVKNTIGSLIDKTLTWWNSDIQTKGREAAVGMTWEDFKALMNEEYCPRNEMQKLEIEFWNHAMVGAGHSPYTNRFHELARLDLHLVTPETNRIERVLTDEAVRNGSLKRSGKRRGDGGESSKEGNRARIGKVFAIITNPVRKESLTKDFRAGPKMVTILNAKNRTATRGACYEYGGTDHYKLACPRLNRALGQGENRPNQAMAIKGVRIPLPNGEMLRVYEEQLEEKVKRLKSAKAKEPKLEDIAIVQTSLRGVVEPNQGSPEQGFFSTKFITMGALILFVKKKDGSRYFSKIDLRSGYHQLRVHEDDILKTAFRTRYGHFEFTVMTFSLTNAPATKEEHEMHLGLILDLLKNKKLYAKFSKCEFWLQTLQFLGHMVNSDDIHVDPSKIEDGDEQEMTVQTLKDKLCNSPILALPDRPKDFMVYCDASCQGLSQKELNMHQRRWIELFSDYDCEICYHLGKVNVVADSLSRKERIKPRRVRVMNMTIQSSIKSKILAAQNEAYEVVNAPTELLQGLDEQMKHMSDGALYYMDRT</sequence>
<feature type="domain" description="Reverse transcriptase/retrotransposon-derived protein RNase H-like" evidence="3">
    <location>
        <begin position="545"/>
        <end position="585"/>
    </location>
</feature>
<feature type="region of interest" description="Disordered" evidence="1">
    <location>
        <begin position="256"/>
        <end position="276"/>
    </location>
</feature>
<evidence type="ECO:0000313" key="4">
    <source>
        <dbReference type="EMBL" id="GEU84629.1"/>
    </source>
</evidence>
<evidence type="ECO:0000259" key="3">
    <source>
        <dbReference type="Pfam" id="PF17919"/>
    </source>
</evidence>
<protein>
    <submittedName>
        <fullName evidence="4">Reverse transcriptase domain-containing protein</fullName>
    </submittedName>
</protein>
<reference evidence="4" key="1">
    <citation type="journal article" date="2019" name="Sci. Rep.">
        <title>Draft genome of Tanacetum cinerariifolium, the natural source of mosquito coil.</title>
        <authorList>
            <person name="Yamashiro T."/>
            <person name="Shiraishi A."/>
            <person name="Satake H."/>
            <person name="Nakayama K."/>
        </authorList>
    </citation>
    <scope>NUCLEOTIDE SEQUENCE</scope>
</reference>
<feature type="region of interest" description="Disordered" evidence="1">
    <location>
        <begin position="1"/>
        <end position="50"/>
    </location>
</feature>
<dbReference type="InterPro" id="IPR043128">
    <property type="entry name" value="Rev_trsase/Diguanyl_cyclase"/>
</dbReference>
<dbReference type="InterPro" id="IPR053134">
    <property type="entry name" value="RNA-dir_DNA_polymerase"/>
</dbReference>
<dbReference type="InterPro" id="IPR043502">
    <property type="entry name" value="DNA/RNA_pol_sf"/>
</dbReference>
<dbReference type="Gene3D" id="3.10.10.10">
    <property type="entry name" value="HIV Type 1 Reverse Transcriptase, subunit A, domain 1"/>
    <property type="match status" value="1"/>
</dbReference>